<evidence type="ECO:0000313" key="1">
    <source>
        <dbReference type="EMBL" id="KKL76463.1"/>
    </source>
</evidence>
<dbReference type="EMBL" id="LAZR01024036">
    <property type="protein sequence ID" value="KKL76463.1"/>
    <property type="molecule type" value="Genomic_DNA"/>
</dbReference>
<protein>
    <submittedName>
        <fullName evidence="1">Uncharacterized protein</fullName>
    </submittedName>
</protein>
<gene>
    <name evidence="1" type="ORF">LCGC14_2044620</name>
</gene>
<feature type="non-terminal residue" evidence="1">
    <location>
        <position position="1"/>
    </location>
</feature>
<comment type="caution">
    <text evidence="1">The sequence shown here is derived from an EMBL/GenBank/DDBJ whole genome shotgun (WGS) entry which is preliminary data.</text>
</comment>
<proteinExistence type="predicted"/>
<dbReference type="AlphaFoldDB" id="A0A0F9EQR1"/>
<organism evidence="1">
    <name type="scientific">marine sediment metagenome</name>
    <dbReference type="NCBI Taxonomy" id="412755"/>
    <lineage>
        <taxon>unclassified sequences</taxon>
        <taxon>metagenomes</taxon>
        <taxon>ecological metagenomes</taxon>
    </lineage>
</organism>
<name>A0A0F9EQR1_9ZZZZ</name>
<sequence>ALVADQADYALATTHLTIDRIEILNSSGETWRRLFQIDQQQLKQGSSLALDEYQSANGEPNQYDLIGNSIILYPTPNYSLASALKVYFTRGGTLYTSAEVTTGTKVPGFISLFHDLISLWTSYNYAIANGQNTANGFFVEIQRLEKDLEEFYGKRDRDVRPRFTVSTNRFVRNQSGRITFRGGDSNE</sequence>
<reference evidence="1" key="1">
    <citation type="journal article" date="2015" name="Nature">
        <title>Complex archaea that bridge the gap between prokaryotes and eukaryotes.</title>
        <authorList>
            <person name="Spang A."/>
            <person name="Saw J.H."/>
            <person name="Jorgensen S.L."/>
            <person name="Zaremba-Niedzwiedzka K."/>
            <person name="Martijn J."/>
            <person name="Lind A.E."/>
            <person name="van Eijk R."/>
            <person name="Schleper C."/>
            <person name="Guy L."/>
            <person name="Ettema T.J."/>
        </authorList>
    </citation>
    <scope>NUCLEOTIDE SEQUENCE</scope>
</reference>
<accession>A0A0F9EQR1</accession>